<dbReference type="GO" id="GO:0061630">
    <property type="term" value="F:ubiquitin protein ligase activity"/>
    <property type="evidence" value="ECO:0007669"/>
    <property type="project" value="TreeGrafter"/>
</dbReference>
<protein>
    <submittedName>
        <fullName evidence="9">BRCA1-associated protein 2-domain-containing protein</fullName>
    </submittedName>
</protein>
<accession>A0A1Y2F1C3</accession>
<dbReference type="PANTHER" id="PTHR24007">
    <property type="entry name" value="BRCA1-ASSOCIATED PROTEIN"/>
    <property type="match status" value="1"/>
</dbReference>
<evidence type="ECO:0000256" key="6">
    <source>
        <dbReference type="SAM" id="MobiDB-lite"/>
    </source>
</evidence>
<evidence type="ECO:0000313" key="10">
    <source>
        <dbReference type="Proteomes" id="UP000193685"/>
    </source>
</evidence>
<dbReference type="Gene3D" id="3.30.40.10">
    <property type="entry name" value="Zinc/RING finger domain, C3HC4 (zinc finger)"/>
    <property type="match status" value="2"/>
</dbReference>
<dbReference type="OMA" id="RFNSIEP"/>
<dbReference type="InterPro" id="IPR001607">
    <property type="entry name" value="Znf_UBP"/>
</dbReference>
<dbReference type="InterPro" id="IPR013083">
    <property type="entry name" value="Znf_RING/FYVE/PHD"/>
</dbReference>
<dbReference type="InterPro" id="IPR001841">
    <property type="entry name" value="Znf_RING"/>
</dbReference>
<dbReference type="GO" id="GO:0005737">
    <property type="term" value="C:cytoplasm"/>
    <property type="evidence" value="ECO:0007669"/>
    <property type="project" value="TreeGrafter"/>
</dbReference>
<feature type="domain" description="RING-type" evidence="7">
    <location>
        <begin position="241"/>
        <end position="283"/>
    </location>
</feature>
<dbReference type="Pfam" id="PF07576">
    <property type="entry name" value="BRAP2"/>
    <property type="match status" value="1"/>
</dbReference>
<dbReference type="GO" id="GO:0016567">
    <property type="term" value="P:protein ubiquitination"/>
    <property type="evidence" value="ECO:0007669"/>
    <property type="project" value="TreeGrafter"/>
</dbReference>
<dbReference type="InterPro" id="IPR034931">
    <property type="entry name" value="ETP1_RRM"/>
</dbReference>
<evidence type="ECO:0000259" key="7">
    <source>
        <dbReference type="PROSITE" id="PS50089"/>
    </source>
</evidence>
<evidence type="ECO:0000256" key="5">
    <source>
        <dbReference type="SAM" id="Coils"/>
    </source>
</evidence>
<reference evidence="9 10" key="1">
    <citation type="submission" date="2016-07" db="EMBL/GenBank/DDBJ databases">
        <title>Pervasive Adenine N6-methylation of Active Genes in Fungi.</title>
        <authorList>
            <consortium name="DOE Joint Genome Institute"/>
            <person name="Mondo S.J."/>
            <person name="Dannebaum R.O."/>
            <person name="Kuo R.C."/>
            <person name="Labutti K."/>
            <person name="Haridas S."/>
            <person name="Kuo A."/>
            <person name="Salamov A."/>
            <person name="Ahrendt S.R."/>
            <person name="Lipzen A."/>
            <person name="Sullivan W."/>
            <person name="Andreopoulos W.B."/>
            <person name="Clum A."/>
            <person name="Lindquist E."/>
            <person name="Daum C."/>
            <person name="Ramamoorthy G.K."/>
            <person name="Gryganskyi A."/>
            <person name="Culley D."/>
            <person name="Magnuson J.K."/>
            <person name="James T.Y."/>
            <person name="O'Malley M.A."/>
            <person name="Stajich J.E."/>
            <person name="Spatafora J.W."/>
            <person name="Visel A."/>
            <person name="Grigoriev I.V."/>
        </authorList>
    </citation>
    <scope>NUCLEOTIDE SEQUENCE [LARGE SCALE GENOMIC DNA]</scope>
    <source>
        <strain evidence="9 10">12-1054</strain>
    </source>
</reference>
<proteinExistence type="predicted"/>
<evidence type="ECO:0000259" key="8">
    <source>
        <dbReference type="PROSITE" id="PS50271"/>
    </source>
</evidence>
<dbReference type="Pfam" id="PF02148">
    <property type="entry name" value="zf-UBP"/>
    <property type="match status" value="1"/>
</dbReference>
<dbReference type="Proteomes" id="UP000193685">
    <property type="component" value="Unassembled WGS sequence"/>
</dbReference>
<comment type="caution">
    <text evidence="9">The sequence shown here is derived from an EMBL/GenBank/DDBJ whole genome shotgun (WGS) entry which is preliminary data.</text>
</comment>
<dbReference type="GO" id="GO:0008270">
    <property type="term" value="F:zinc ion binding"/>
    <property type="evidence" value="ECO:0007669"/>
    <property type="project" value="UniProtKB-KW"/>
</dbReference>
<dbReference type="CDD" id="cd12717">
    <property type="entry name" value="RRM_ETP1"/>
    <property type="match status" value="1"/>
</dbReference>
<keyword evidence="3" id="KW-0862">Zinc</keyword>
<organism evidence="9 10">
    <name type="scientific">Protomyces lactucae-debilis</name>
    <dbReference type="NCBI Taxonomy" id="2754530"/>
    <lineage>
        <taxon>Eukaryota</taxon>
        <taxon>Fungi</taxon>
        <taxon>Dikarya</taxon>
        <taxon>Ascomycota</taxon>
        <taxon>Taphrinomycotina</taxon>
        <taxon>Taphrinomycetes</taxon>
        <taxon>Taphrinales</taxon>
        <taxon>Protomycetaceae</taxon>
        <taxon>Protomyces</taxon>
    </lineage>
</organism>
<dbReference type="STRING" id="56484.A0A1Y2F1C3"/>
<keyword evidence="2 4" id="KW-0863">Zinc-finger</keyword>
<dbReference type="PANTHER" id="PTHR24007:SF7">
    <property type="entry name" value="BRCA1-ASSOCIATED PROTEIN"/>
    <property type="match status" value="1"/>
</dbReference>
<dbReference type="GO" id="GO:0007265">
    <property type="term" value="P:Ras protein signal transduction"/>
    <property type="evidence" value="ECO:0007669"/>
    <property type="project" value="TreeGrafter"/>
</dbReference>
<name>A0A1Y2F1C3_PROLT</name>
<keyword evidence="5" id="KW-0175">Coiled coil</keyword>
<dbReference type="Pfam" id="PF13639">
    <property type="entry name" value="zf-RING_2"/>
    <property type="match status" value="1"/>
</dbReference>
<sequence length="582" mass="66111">MHTSQYSIVFHLRQHLEAQPYSIFDSDSLCQLGLGNQSHQVSQELNKSDTWYDYRFGQITVESIDMSYCKGEFVKTGAANSQLGGGVVHLFKEDDEDNKRKVARLKHLCLETQGTVVAVLAVPSYMHSSDFVGFIGPEQQKEVSHIRLIRTKEPNRYMVLLKFREASKAKQFLNLFNGRSFNSMDPETVHAVNVASISFKGSLESADSFPELLDQVPDAQKHSTGKPLPPATGSLLELPTCVVCLERMDATVTGLLTMLCEHTFHCSCISKWVDTQSTCPICRFSAAKDMIDGAEAERSCSMCLSDKNLWMCLICGNVACGRYDEQHAIQHFESTRHSFAMDITSGRIWDYASDVYVHRLVQEKMDAKPPSNKQSLWEKDAMYDEGREFEDLLATQLESQRIYYDEQLRSAADRASKAIRAEKEKDACINELQSSMREVKQMLGQLQQETTEQRRLITRAEGKAKTFSELARKMETQYKEEKSINANLMVRIGHLEQQRQEARALNKHQEAELRDLQEQLRDLMFHMSSMEKLQEMPEEELKEVQEGSLAIGASAVTKDKPKRAKKKANKSSRPVAGNDDEQ</sequence>
<dbReference type="EMBL" id="MCFI01000020">
    <property type="protein sequence ID" value="ORY77294.1"/>
    <property type="molecule type" value="Genomic_DNA"/>
</dbReference>
<evidence type="ECO:0000313" key="9">
    <source>
        <dbReference type="EMBL" id="ORY77294.1"/>
    </source>
</evidence>
<dbReference type="InterPro" id="IPR047243">
    <property type="entry name" value="RING-H2_BRAP2"/>
</dbReference>
<feature type="compositionally biased region" description="Basic residues" evidence="6">
    <location>
        <begin position="560"/>
        <end position="570"/>
    </location>
</feature>
<dbReference type="RefSeq" id="XP_040722915.1">
    <property type="nucleotide sequence ID" value="XM_040868045.1"/>
</dbReference>
<evidence type="ECO:0000256" key="1">
    <source>
        <dbReference type="ARBA" id="ARBA00022723"/>
    </source>
</evidence>
<feature type="coiled-coil region" evidence="5">
    <location>
        <begin position="485"/>
        <end position="533"/>
    </location>
</feature>
<feature type="domain" description="UBP-type" evidence="8">
    <location>
        <begin position="277"/>
        <end position="376"/>
    </location>
</feature>
<evidence type="ECO:0000256" key="2">
    <source>
        <dbReference type="ARBA" id="ARBA00022771"/>
    </source>
</evidence>
<keyword evidence="1" id="KW-0479">Metal-binding</keyword>
<evidence type="ECO:0000256" key="4">
    <source>
        <dbReference type="PROSITE-ProRule" id="PRU00502"/>
    </source>
</evidence>
<dbReference type="OrthoDB" id="273556at2759"/>
<dbReference type="SMART" id="SM00290">
    <property type="entry name" value="ZnF_UBP"/>
    <property type="match status" value="1"/>
</dbReference>
<evidence type="ECO:0000256" key="3">
    <source>
        <dbReference type="ARBA" id="ARBA00022833"/>
    </source>
</evidence>
<dbReference type="CDD" id="cd16457">
    <property type="entry name" value="RING-H2_BRAP2"/>
    <property type="match status" value="1"/>
</dbReference>
<dbReference type="PROSITE" id="PS50089">
    <property type="entry name" value="ZF_RING_2"/>
    <property type="match status" value="1"/>
</dbReference>
<dbReference type="SUPFAM" id="SSF57850">
    <property type="entry name" value="RING/U-box"/>
    <property type="match status" value="2"/>
</dbReference>
<dbReference type="InterPro" id="IPR011422">
    <property type="entry name" value="BRAP2/ETP1_RRM"/>
</dbReference>
<dbReference type="AlphaFoldDB" id="A0A1Y2F1C3"/>
<keyword evidence="10" id="KW-1185">Reference proteome</keyword>
<dbReference type="GeneID" id="63784644"/>
<gene>
    <name evidence="9" type="ORF">BCR37DRAFT_351026</name>
</gene>
<dbReference type="PROSITE" id="PS50271">
    <property type="entry name" value="ZF_UBP"/>
    <property type="match status" value="1"/>
</dbReference>
<dbReference type="SMART" id="SM00184">
    <property type="entry name" value="RING"/>
    <property type="match status" value="1"/>
</dbReference>
<feature type="region of interest" description="Disordered" evidence="6">
    <location>
        <begin position="536"/>
        <end position="582"/>
    </location>
</feature>